<name>A0A7S8IDT6_9CHLR</name>
<dbReference type="InterPro" id="IPR020937">
    <property type="entry name" value="SecA_CS"/>
</dbReference>
<dbReference type="SUPFAM" id="SSF81767">
    <property type="entry name" value="Pre-protein crosslinking domain of SecA"/>
    <property type="match status" value="1"/>
</dbReference>
<keyword evidence="9 14" id="KW-0067">ATP-binding</keyword>
<feature type="binding site" evidence="14">
    <location>
        <begin position="105"/>
        <end position="109"/>
    </location>
    <ligand>
        <name>ATP</name>
        <dbReference type="ChEBI" id="CHEBI:30616"/>
    </ligand>
</feature>
<keyword evidence="3 14" id="KW-0813">Transport</keyword>
<dbReference type="InterPro" id="IPR011130">
    <property type="entry name" value="SecA_preprotein_X-link_dom"/>
</dbReference>
<comment type="catalytic activity">
    <reaction evidence="14">
        <text>ATP + H2O + cellular proteinSide 1 = ADP + phosphate + cellular proteinSide 2.</text>
        <dbReference type="EC" id="7.4.2.8"/>
    </reaction>
</comment>
<keyword evidence="6" id="KW-0479">Metal-binding</keyword>
<keyword evidence="5 14" id="KW-0963">Cytoplasm</keyword>
<dbReference type="GO" id="GO:0006605">
    <property type="term" value="P:protein targeting"/>
    <property type="evidence" value="ECO:0007669"/>
    <property type="project" value="UniProtKB-UniRule"/>
</dbReference>
<dbReference type="GO" id="GO:0065002">
    <property type="term" value="P:intracellular protein transmembrane transport"/>
    <property type="evidence" value="ECO:0007669"/>
    <property type="project" value="UniProtKB-UniRule"/>
</dbReference>
<dbReference type="Pfam" id="PF21090">
    <property type="entry name" value="P-loop_SecA"/>
    <property type="match status" value="1"/>
</dbReference>
<dbReference type="FunFam" id="3.90.1440.10:FF:000001">
    <property type="entry name" value="Preprotein translocase subunit SecA"/>
    <property type="match status" value="1"/>
</dbReference>
<evidence type="ECO:0000313" key="18">
    <source>
        <dbReference type="EMBL" id="QPC81867.1"/>
    </source>
</evidence>
<evidence type="ECO:0000256" key="10">
    <source>
        <dbReference type="ARBA" id="ARBA00022927"/>
    </source>
</evidence>
<feature type="domain" description="SecA family profile" evidence="17">
    <location>
        <begin position="3"/>
        <end position="662"/>
    </location>
</feature>
<dbReference type="GO" id="GO:0043952">
    <property type="term" value="P:protein transport by the Sec complex"/>
    <property type="evidence" value="ECO:0007669"/>
    <property type="project" value="TreeGrafter"/>
</dbReference>
<feature type="binding site" evidence="14">
    <location>
        <position position="543"/>
    </location>
    <ligand>
        <name>ATP</name>
        <dbReference type="ChEBI" id="CHEBI:30616"/>
    </ligand>
</feature>
<dbReference type="InterPro" id="IPR036670">
    <property type="entry name" value="SecA_X-link_sf"/>
</dbReference>
<dbReference type="Pfam" id="PF07517">
    <property type="entry name" value="SecA_DEAD"/>
    <property type="match status" value="1"/>
</dbReference>
<feature type="binding site" evidence="14">
    <location>
        <position position="87"/>
    </location>
    <ligand>
        <name>ATP</name>
        <dbReference type="ChEBI" id="CHEBI:30616"/>
    </ligand>
</feature>
<dbReference type="PRINTS" id="PR00906">
    <property type="entry name" value="SECA"/>
</dbReference>
<comment type="cofactor">
    <cofactor evidence="1">
        <name>Zn(2+)</name>
        <dbReference type="ChEBI" id="CHEBI:29105"/>
    </cofactor>
</comment>
<keyword evidence="13 14" id="KW-0472">Membrane</keyword>
<dbReference type="PROSITE" id="PS01312">
    <property type="entry name" value="SECA"/>
    <property type="match status" value="1"/>
</dbReference>
<evidence type="ECO:0000256" key="13">
    <source>
        <dbReference type="ARBA" id="ARBA00023136"/>
    </source>
</evidence>
<keyword evidence="4 14" id="KW-1003">Cell membrane</keyword>
<dbReference type="HAMAP" id="MF_01382">
    <property type="entry name" value="SecA"/>
    <property type="match status" value="1"/>
</dbReference>
<comment type="function">
    <text evidence="14">Part of the Sec protein translocase complex. Interacts with the SecYEG preprotein conducting channel. Has a central role in coupling the hydrolysis of ATP to the transfer of proteins into and across the cell membrane, serving as an ATP-driven molecular motor driving the stepwise translocation of polypeptide chains across the membrane.</text>
</comment>
<keyword evidence="7 14" id="KW-0547">Nucleotide-binding</keyword>
<comment type="subcellular location">
    <subcellularLocation>
        <location evidence="14">Cell membrane</location>
        <topology evidence="14">Peripheral membrane protein</topology>
        <orientation evidence="14">Cytoplasmic side</orientation>
    </subcellularLocation>
    <subcellularLocation>
        <location evidence="14">Cytoplasm</location>
    </subcellularLocation>
    <text evidence="14">Distribution is 50-50.</text>
</comment>
<dbReference type="InterPro" id="IPR000185">
    <property type="entry name" value="SecA"/>
</dbReference>
<evidence type="ECO:0000256" key="11">
    <source>
        <dbReference type="ARBA" id="ARBA00022967"/>
    </source>
</evidence>
<dbReference type="PROSITE" id="PS51196">
    <property type="entry name" value="SECA_MOTOR_DEAD"/>
    <property type="match status" value="1"/>
</dbReference>
<dbReference type="KEGG" id="pmet:G4Y79_19575"/>
<dbReference type="GO" id="GO:0017038">
    <property type="term" value="P:protein import"/>
    <property type="evidence" value="ECO:0007669"/>
    <property type="project" value="InterPro"/>
</dbReference>
<dbReference type="InterPro" id="IPR014018">
    <property type="entry name" value="SecA_motor_DEAD"/>
</dbReference>
<organism evidence="18 19">
    <name type="scientific">Phototrophicus methaneseepsis</name>
    <dbReference type="NCBI Taxonomy" id="2710758"/>
    <lineage>
        <taxon>Bacteria</taxon>
        <taxon>Bacillati</taxon>
        <taxon>Chloroflexota</taxon>
        <taxon>Candidatus Thermofontia</taxon>
        <taxon>Phototrophicales</taxon>
        <taxon>Phototrophicaceae</taxon>
        <taxon>Phototrophicus</taxon>
    </lineage>
</organism>
<evidence type="ECO:0000259" key="16">
    <source>
        <dbReference type="PROSITE" id="PS51192"/>
    </source>
</evidence>
<dbReference type="SUPFAM" id="SSF52540">
    <property type="entry name" value="P-loop containing nucleoside triphosphate hydrolases"/>
    <property type="match status" value="2"/>
</dbReference>
<keyword evidence="12 14" id="KW-0811">Translocation</keyword>
<keyword evidence="11 14" id="KW-1278">Translocase</keyword>
<dbReference type="FunFam" id="3.40.50.300:FF:000113">
    <property type="entry name" value="Preprotein translocase subunit SecA"/>
    <property type="match status" value="1"/>
</dbReference>
<evidence type="ECO:0000256" key="3">
    <source>
        <dbReference type="ARBA" id="ARBA00022448"/>
    </source>
</evidence>
<evidence type="ECO:0000256" key="5">
    <source>
        <dbReference type="ARBA" id="ARBA00022490"/>
    </source>
</evidence>
<evidence type="ECO:0000256" key="15">
    <source>
        <dbReference type="RuleBase" id="RU003874"/>
    </source>
</evidence>
<dbReference type="InterPro" id="IPR044722">
    <property type="entry name" value="SecA_SF2_C"/>
</dbReference>
<dbReference type="NCBIfam" id="NF009538">
    <property type="entry name" value="PRK12904.1"/>
    <property type="match status" value="1"/>
</dbReference>
<protein>
    <recommendedName>
        <fullName evidence="14 15">Protein translocase subunit SecA</fullName>
        <ecNumber evidence="14">7.4.2.8</ecNumber>
    </recommendedName>
</protein>
<dbReference type="RefSeq" id="WP_195169938.1">
    <property type="nucleotide sequence ID" value="NZ_CP062983.1"/>
</dbReference>
<evidence type="ECO:0000259" key="17">
    <source>
        <dbReference type="PROSITE" id="PS51196"/>
    </source>
</evidence>
<dbReference type="PANTHER" id="PTHR30612:SF0">
    <property type="entry name" value="CHLOROPLAST PROTEIN-TRANSPORTING ATPASE"/>
    <property type="match status" value="1"/>
</dbReference>
<dbReference type="GO" id="GO:0008564">
    <property type="term" value="F:protein-exporting ATPase activity"/>
    <property type="evidence" value="ECO:0007669"/>
    <property type="project" value="UniProtKB-EC"/>
</dbReference>
<dbReference type="InterPro" id="IPR011116">
    <property type="entry name" value="SecA_Wing/Scaffold"/>
</dbReference>
<dbReference type="GO" id="GO:0031522">
    <property type="term" value="C:cell envelope Sec protein transport complex"/>
    <property type="evidence" value="ECO:0007669"/>
    <property type="project" value="UniProtKB-ARBA"/>
</dbReference>
<evidence type="ECO:0000256" key="2">
    <source>
        <dbReference type="ARBA" id="ARBA00007650"/>
    </source>
</evidence>
<proteinExistence type="inferred from homology"/>
<keyword evidence="19" id="KW-1185">Reference proteome</keyword>
<dbReference type="EC" id="7.4.2.8" evidence="14"/>
<dbReference type="PANTHER" id="PTHR30612">
    <property type="entry name" value="SECA INNER MEMBRANE COMPONENT OF SEC PROTEIN SECRETION SYSTEM"/>
    <property type="match status" value="1"/>
</dbReference>
<sequence>MFSKVMKSVFGDPMERAVNKYRARVEAINALEPRYEAMSDAELRAQTDSFKERLQNGETLDDILEEAYALVREAAKRTIGQRHFDVQMIGGIVLHEGRIAEMKTGEGKTLTASLPLYLNALQGKGVHLVTPNDYLSKKGLQLMGPIYQLLGLSSAVIQNTGGQPDSGSYIFDTDYLSDDARFQNLRPISRREAYRADITYGTNNEFGFDYLRDNMVWDQDRISQRPLYYGIIDEVDNILIDEARTPLIISGPADEPSEYYAKFAAMVKQLKRSSDESVELEEPDGEFIVDEKDRIAYLTEAGVEKIEHLMTNSGMLNADSLYHPDNAEMIPYLDNCLRAYALFRRDKEYVIQNGEIVIVDDFTGRLMPGRRFSEGLHQAIEAKEGVKVRRENITMATITFQNFFRMYDKLAGMTGTALTEQEEFEKIYELDVVAIPTNKPIIRADENDLIFVNEKAKWNAIIDDIRARVSRSQPILVGTVAIETSERLAKELNKALKSEISNGDVRIEVLNAKAHEREAGIIAQAGQPGSVTIATNMAGRGVDILLGGNPEGKAREALRKEGIDVTDATPEQWQEAFSKAKAECDADREKVLAAGGLYVIGTERHEARRIDNQLRGRSGRQGDPGESRFYLSLEDDLVRRFNGEAVKKIMSWANLPEDEPLEHGMISKSIEQAQIRVEGHHFDIRKKVLDYDDVVNRQRSYIYNQRREWLNYSSEELYETYFETIEERLREVVANFSEEEETDETYDLLYQELLKNYPVPEHINPDTMSEMSWEELEEAVVEGARDVLDHKREQLNAVQAGLMDRAMRQTMLRAIDMHWQRHLTALDELREGIGLMGIAQRDPLTEYQREAFQMFDTLQDQITEMASRMIYAVQVERVQRQPEQRNLSMLRSNKAAESQPQTVRNTRKLGRNDLCWCGSGKKYKHCHYKSDKAGVTAPVTAAVEQ</sequence>
<dbReference type="SUPFAM" id="SSF81886">
    <property type="entry name" value="Helical scaffold and wing domains of SecA"/>
    <property type="match status" value="1"/>
</dbReference>
<dbReference type="InterPro" id="IPR027417">
    <property type="entry name" value="P-loop_NTPase"/>
</dbReference>
<dbReference type="Gene3D" id="1.10.3060.10">
    <property type="entry name" value="Helical scaffold and wing domains of SecA"/>
    <property type="match status" value="1"/>
</dbReference>
<dbReference type="SMART" id="SM00958">
    <property type="entry name" value="SecA_PP_bind"/>
    <property type="match status" value="1"/>
</dbReference>
<evidence type="ECO:0000256" key="1">
    <source>
        <dbReference type="ARBA" id="ARBA00001947"/>
    </source>
</evidence>
<dbReference type="GO" id="GO:0005886">
    <property type="term" value="C:plasma membrane"/>
    <property type="evidence" value="ECO:0007669"/>
    <property type="project" value="UniProtKB-SubCell"/>
</dbReference>
<dbReference type="NCBIfam" id="TIGR00963">
    <property type="entry name" value="secA"/>
    <property type="match status" value="1"/>
</dbReference>
<evidence type="ECO:0000256" key="7">
    <source>
        <dbReference type="ARBA" id="ARBA00022741"/>
    </source>
</evidence>
<dbReference type="InterPro" id="IPR004027">
    <property type="entry name" value="SEC_C_motif"/>
</dbReference>
<dbReference type="GO" id="GO:0005524">
    <property type="term" value="F:ATP binding"/>
    <property type="evidence" value="ECO:0007669"/>
    <property type="project" value="UniProtKB-UniRule"/>
</dbReference>
<evidence type="ECO:0000256" key="12">
    <source>
        <dbReference type="ARBA" id="ARBA00023010"/>
    </source>
</evidence>
<dbReference type="AlphaFoldDB" id="A0A7S8IDT6"/>
<comment type="subunit">
    <text evidence="14">Monomer and homodimer. Part of the essential Sec protein translocation apparatus which comprises SecA, SecYEG and auxiliary proteins SecDF. Other proteins may also be involved.</text>
</comment>
<dbReference type="InterPro" id="IPR036266">
    <property type="entry name" value="SecA_Wing/Scaffold_sf"/>
</dbReference>
<keyword evidence="8" id="KW-0862">Zinc</keyword>
<dbReference type="Gene3D" id="3.90.1440.10">
    <property type="entry name" value="SecA, preprotein cross-linking domain"/>
    <property type="match status" value="1"/>
</dbReference>
<evidence type="ECO:0000256" key="9">
    <source>
        <dbReference type="ARBA" id="ARBA00022840"/>
    </source>
</evidence>
<dbReference type="EMBL" id="CP062983">
    <property type="protein sequence ID" value="QPC81867.1"/>
    <property type="molecule type" value="Genomic_DNA"/>
</dbReference>
<feature type="domain" description="Helicase ATP-binding" evidence="16">
    <location>
        <begin position="89"/>
        <end position="271"/>
    </location>
</feature>
<dbReference type="InterPro" id="IPR011115">
    <property type="entry name" value="SecA_DEAD"/>
</dbReference>
<dbReference type="SMART" id="SM00957">
    <property type="entry name" value="SecA_DEAD"/>
    <property type="match status" value="1"/>
</dbReference>
<dbReference type="Pfam" id="PF07516">
    <property type="entry name" value="SecA_SW"/>
    <property type="match status" value="1"/>
</dbReference>
<comment type="similarity">
    <text evidence="2 14 15">Belongs to the SecA family.</text>
</comment>
<dbReference type="Pfam" id="PF01043">
    <property type="entry name" value="SecA_PP_bind"/>
    <property type="match status" value="1"/>
</dbReference>
<gene>
    <name evidence="14 18" type="primary">secA</name>
    <name evidence="18" type="ORF">G4Y79_19575</name>
</gene>
<dbReference type="GO" id="GO:0005829">
    <property type="term" value="C:cytosol"/>
    <property type="evidence" value="ECO:0007669"/>
    <property type="project" value="TreeGrafter"/>
</dbReference>
<reference evidence="18 19" key="1">
    <citation type="submission" date="2020-02" db="EMBL/GenBank/DDBJ databases">
        <authorList>
            <person name="Zheng R.K."/>
            <person name="Sun C.M."/>
        </authorList>
    </citation>
    <scope>NUCLEOTIDE SEQUENCE [LARGE SCALE GENOMIC DNA]</scope>
    <source>
        <strain evidence="19">rifampicinis</strain>
    </source>
</reference>
<dbReference type="CDD" id="cd17928">
    <property type="entry name" value="DEXDc_SecA"/>
    <property type="match status" value="1"/>
</dbReference>
<evidence type="ECO:0000256" key="6">
    <source>
        <dbReference type="ARBA" id="ARBA00022723"/>
    </source>
</evidence>
<dbReference type="Gene3D" id="3.40.50.300">
    <property type="entry name" value="P-loop containing nucleotide triphosphate hydrolases"/>
    <property type="match status" value="2"/>
</dbReference>
<dbReference type="Proteomes" id="UP000594468">
    <property type="component" value="Chromosome"/>
</dbReference>
<evidence type="ECO:0000256" key="14">
    <source>
        <dbReference type="HAMAP-Rule" id="MF_01382"/>
    </source>
</evidence>
<evidence type="ECO:0000313" key="19">
    <source>
        <dbReference type="Proteomes" id="UP000594468"/>
    </source>
</evidence>
<keyword evidence="10 14" id="KW-0653">Protein transport</keyword>
<dbReference type="GO" id="GO:0046872">
    <property type="term" value="F:metal ion binding"/>
    <property type="evidence" value="ECO:0007669"/>
    <property type="project" value="UniProtKB-KW"/>
</dbReference>
<evidence type="ECO:0000256" key="4">
    <source>
        <dbReference type="ARBA" id="ARBA00022475"/>
    </source>
</evidence>
<evidence type="ECO:0000256" key="8">
    <source>
        <dbReference type="ARBA" id="ARBA00022833"/>
    </source>
</evidence>
<dbReference type="InterPro" id="IPR014001">
    <property type="entry name" value="Helicase_ATP-bd"/>
</dbReference>
<dbReference type="Pfam" id="PF02810">
    <property type="entry name" value="SEC-C"/>
    <property type="match status" value="1"/>
</dbReference>
<dbReference type="PROSITE" id="PS51192">
    <property type="entry name" value="HELICASE_ATP_BIND_1"/>
    <property type="match status" value="1"/>
</dbReference>
<dbReference type="CDD" id="cd18803">
    <property type="entry name" value="SF2_C_secA"/>
    <property type="match status" value="1"/>
</dbReference>
<accession>A0A7S8IDT6</accession>